<dbReference type="EMBL" id="DS231696">
    <property type="protein sequence ID" value="KNA96003.1"/>
    <property type="molecule type" value="Genomic_DNA"/>
</dbReference>
<reference evidence="2" key="2">
    <citation type="journal article" date="2010" name="Nature">
        <title>Comparative genomics reveals mobile pathogenicity chromosomes in Fusarium.</title>
        <authorList>
            <person name="Ma L.J."/>
            <person name="van der Does H.C."/>
            <person name="Borkovich K.A."/>
            <person name="Coleman J.J."/>
            <person name="Daboussi M.J."/>
            <person name="Di Pietro A."/>
            <person name="Dufresne M."/>
            <person name="Freitag M."/>
            <person name="Grabherr M."/>
            <person name="Henrissat B."/>
            <person name="Houterman P.M."/>
            <person name="Kang S."/>
            <person name="Shim W.B."/>
            <person name="Woloshuk C."/>
            <person name="Xie X."/>
            <person name="Xu J.R."/>
            <person name="Antoniw J."/>
            <person name="Baker S.E."/>
            <person name="Bluhm B.H."/>
            <person name="Breakspear A."/>
            <person name="Brown D.W."/>
            <person name="Butchko R.A."/>
            <person name="Chapman S."/>
            <person name="Coulson R."/>
            <person name="Coutinho P.M."/>
            <person name="Danchin E.G."/>
            <person name="Diener A."/>
            <person name="Gale L.R."/>
            <person name="Gardiner D.M."/>
            <person name="Goff S."/>
            <person name="Hammond-Kosack K.E."/>
            <person name="Hilburn K."/>
            <person name="Hua-Van A."/>
            <person name="Jonkers W."/>
            <person name="Kazan K."/>
            <person name="Kodira C.D."/>
            <person name="Koehrsen M."/>
            <person name="Kumar L."/>
            <person name="Lee Y.H."/>
            <person name="Li L."/>
            <person name="Manners J.M."/>
            <person name="Miranda-Saavedra D."/>
            <person name="Mukherjee M."/>
            <person name="Park G."/>
            <person name="Park J."/>
            <person name="Park S.Y."/>
            <person name="Proctor R.H."/>
            <person name="Regev A."/>
            <person name="Ruiz-Roldan M.C."/>
            <person name="Sain D."/>
            <person name="Sakthikumar S."/>
            <person name="Sykes S."/>
            <person name="Schwartz D.C."/>
            <person name="Turgeon B.G."/>
            <person name="Wapinski I."/>
            <person name="Yoder O."/>
            <person name="Young S."/>
            <person name="Zeng Q."/>
            <person name="Zhou S."/>
            <person name="Galagan J."/>
            <person name="Cuomo C.A."/>
            <person name="Kistler H.C."/>
            <person name="Rep M."/>
        </authorList>
    </citation>
    <scope>NUCLEOTIDE SEQUENCE [LARGE SCALE GENOMIC DNA]</scope>
    <source>
        <strain evidence="2">4287</strain>
    </source>
</reference>
<keyword evidence="1" id="KW-1133">Transmembrane helix</keyword>
<gene>
    <name evidence="2" type="ORF">FOXG_18078</name>
</gene>
<dbReference type="VEuPathDB" id="FungiDB:FOXG_18078"/>
<dbReference type="RefSeq" id="XP_018234049.1">
    <property type="nucleotide sequence ID" value="XM_018398125.1"/>
</dbReference>
<sequence length="128" mass="14524">MRHKIPHTHVIAPTKTKHIKKVIQRLLHRVNFTSRGSKNLKQHVDHMISGTHISTRLMNTPKMPNAILEDVRRSKHISWMITKFLFLLLYRLACFFDDGAAIFVMASVSCLMGCSAVVHGLAARATPQ</sequence>
<feature type="transmembrane region" description="Helical" evidence="1">
    <location>
        <begin position="77"/>
        <end position="93"/>
    </location>
</feature>
<dbReference type="Proteomes" id="UP000009097">
    <property type="component" value="Unassembled WGS sequence"/>
</dbReference>
<accession>A0A0J9UD29</accession>
<dbReference type="EMBL" id="DS231696">
    <property type="protein sequence ID" value="KNA96000.1"/>
    <property type="molecule type" value="Genomic_DNA"/>
</dbReference>
<feature type="transmembrane region" description="Helical" evidence="1">
    <location>
        <begin position="99"/>
        <end position="122"/>
    </location>
</feature>
<reference evidence="2" key="1">
    <citation type="submission" date="2007-04" db="EMBL/GenBank/DDBJ databases">
        <authorList>
            <consortium name="The Broad Institute Genome Sequencing Platform"/>
            <person name="Birren B."/>
            <person name="Lander E."/>
            <person name="Galagan J."/>
            <person name="Nusbaum C."/>
            <person name="Devon K."/>
            <person name="Ma L.-J."/>
            <person name="Jaffe D."/>
            <person name="Butler J."/>
            <person name="Alvarez P."/>
            <person name="Gnerre S."/>
            <person name="Grabherr M."/>
            <person name="Kleber M."/>
            <person name="Mauceli E."/>
            <person name="Brockman W."/>
            <person name="MacCallum I.A."/>
            <person name="Young S."/>
            <person name="LaButti K."/>
            <person name="DeCaprio D."/>
            <person name="Crawford M."/>
            <person name="Koehrsen M."/>
            <person name="Engels R."/>
            <person name="Montgomery P."/>
            <person name="Pearson M."/>
            <person name="Howarth C."/>
            <person name="Larson L."/>
            <person name="White J."/>
            <person name="O'Leary S."/>
            <person name="Kodira C."/>
            <person name="Zeng Q."/>
            <person name="Yandava C."/>
            <person name="Alvarado L."/>
            <person name="Kistler C."/>
            <person name="Shim W.-B."/>
            <person name="Kang S."/>
            <person name="Woloshuk C."/>
        </authorList>
    </citation>
    <scope>NUCLEOTIDE SEQUENCE</scope>
    <source>
        <strain evidence="2">4287</strain>
    </source>
</reference>
<dbReference type="RefSeq" id="XP_018234046.1">
    <property type="nucleotide sequence ID" value="XM_018398122.1"/>
</dbReference>
<proteinExistence type="predicted"/>
<dbReference type="EMBL" id="DS231696">
    <property type="protein sequence ID" value="KNA96001.1"/>
    <property type="molecule type" value="Genomic_DNA"/>
</dbReference>
<name>A0A0J9UD29_FUSO4</name>
<protein>
    <submittedName>
        <fullName evidence="2">Uncharacterized protein</fullName>
    </submittedName>
</protein>
<evidence type="ECO:0000256" key="1">
    <source>
        <dbReference type="SAM" id="Phobius"/>
    </source>
</evidence>
<organism evidence="2 3">
    <name type="scientific">Fusarium oxysporum f. sp. lycopersici (strain 4287 / CBS 123668 / FGSC 9935 / NRRL 34936)</name>
    <name type="common">Fusarium vascular wilt of tomato</name>
    <dbReference type="NCBI Taxonomy" id="426428"/>
    <lineage>
        <taxon>Eukaryota</taxon>
        <taxon>Fungi</taxon>
        <taxon>Dikarya</taxon>
        <taxon>Ascomycota</taxon>
        <taxon>Pezizomycotina</taxon>
        <taxon>Sordariomycetes</taxon>
        <taxon>Hypocreomycetidae</taxon>
        <taxon>Hypocreales</taxon>
        <taxon>Nectriaceae</taxon>
        <taxon>Fusarium</taxon>
        <taxon>Fusarium oxysporum species complex</taxon>
    </lineage>
</organism>
<dbReference type="RefSeq" id="XP_018234048.1">
    <property type="nucleotide sequence ID" value="XM_018398124.1"/>
</dbReference>
<dbReference type="GeneID" id="28958784"/>
<keyword evidence="1" id="KW-0472">Membrane</keyword>
<dbReference type="RefSeq" id="XP_018234047.1">
    <property type="nucleotide sequence ID" value="XM_018398123.1"/>
</dbReference>
<dbReference type="KEGG" id="fox:FOXG_18078"/>
<evidence type="ECO:0000313" key="2">
    <source>
        <dbReference type="EMBL" id="KNA96000.1"/>
    </source>
</evidence>
<keyword evidence="1" id="KW-0812">Transmembrane</keyword>
<evidence type="ECO:0000313" key="3">
    <source>
        <dbReference type="Proteomes" id="UP000009097"/>
    </source>
</evidence>
<dbReference type="AlphaFoldDB" id="A0A0J9UD29"/>
<dbReference type="EMBL" id="DS231696">
    <property type="protein sequence ID" value="KNA96002.1"/>
    <property type="molecule type" value="Genomic_DNA"/>
</dbReference>